<evidence type="ECO:0000256" key="1">
    <source>
        <dbReference type="ARBA" id="ARBA00006538"/>
    </source>
</evidence>
<dbReference type="Proteomes" id="UP001586593">
    <property type="component" value="Unassembled WGS sequence"/>
</dbReference>
<dbReference type="CDD" id="cd03444">
    <property type="entry name" value="Thioesterase_II_repeat1"/>
    <property type="match status" value="1"/>
</dbReference>
<accession>A0ABR3W5S7</accession>
<evidence type="ECO:0000313" key="6">
    <source>
        <dbReference type="Proteomes" id="UP001586593"/>
    </source>
</evidence>
<keyword evidence="2" id="KW-0378">Hydrolase</keyword>
<evidence type="ECO:0000259" key="4">
    <source>
        <dbReference type="Pfam" id="PF20789"/>
    </source>
</evidence>
<dbReference type="Gene3D" id="2.40.160.210">
    <property type="entry name" value="Acyl-CoA thioesterase, double hotdog domain"/>
    <property type="match status" value="1"/>
</dbReference>
<protein>
    <recommendedName>
        <fullName evidence="7">Acyl-CoA thioesterase II</fullName>
    </recommendedName>
</protein>
<dbReference type="EMBL" id="JAZHXJ010000691">
    <property type="protein sequence ID" value="KAL1853643.1"/>
    <property type="molecule type" value="Genomic_DNA"/>
</dbReference>
<dbReference type="Pfam" id="PF13622">
    <property type="entry name" value="4HBT_3"/>
    <property type="match status" value="1"/>
</dbReference>
<dbReference type="InterPro" id="IPR003703">
    <property type="entry name" value="Acyl_CoA_thio"/>
</dbReference>
<comment type="similarity">
    <text evidence="1">Belongs to the C/M/P thioester hydrolase family.</text>
</comment>
<comment type="caution">
    <text evidence="5">The sequence shown here is derived from an EMBL/GenBank/DDBJ whole genome shotgun (WGS) entry which is preliminary data.</text>
</comment>
<name>A0ABR3W5S7_9PEZI</name>
<dbReference type="PANTHER" id="PTHR11066">
    <property type="entry name" value="ACYL-COA THIOESTERASE"/>
    <property type="match status" value="1"/>
</dbReference>
<evidence type="ECO:0000259" key="3">
    <source>
        <dbReference type="Pfam" id="PF13622"/>
    </source>
</evidence>
<dbReference type="PANTHER" id="PTHR11066:SF35">
    <property type="entry name" value="ACYL-COA THIOESTERASE II"/>
    <property type="match status" value="1"/>
</dbReference>
<keyword evidence="6" id="KW-1185">Reference proteome</keyword>
<dbReference type="SUPFAM" id="SSF54637">
    <property type="entry name" value="Thioesterase/thiol ester dehydrase-isomerase"/>
    <property type="match status" value="2"/>
</dbReference>
<gene>
    <name evidence="5" type="ORF">VTK73DRAFT_8912</name>
</gene>
<evidence type="ECO:0008006" key="7">
    <source>
        <dbReference type="Google" id="ProtNLM"/>
    </source>
</evidence>
<sequence length="322" mass="35531">MAANIAEFLAVDATEPDHFVTRFDAERMGNPFVAYGGCSIGAAIQSAYQTVVDGHILYSVLGTYTAPAQADCKLFCSVRRLRSTRNFSTRQVEVTQKLDDGSTRLCMVVLADFHAKEPASHLDYSAPPSKAFSPPEECRSPVEIGEDLVRRGTLSQDVFDGYRATFGLQIRFFESRFPREGTWGHNLTGAARGVETGQEDLPIWDKTSADWFKSKQPIPPARPSDHFAALGFVLDGALPFVPLIHNGQYITDAAACASLEFALRFFVTEVDANQWFLREVKTCAGGDGRSYSEARVWDRSGKMVASMTQQSILRPKKKPASL</sequence>
<dbReference type="InterPro" id="IPR049450">
    <property type="entry name" value="ACOT8-like_C"/>
</dbReference>
<dbReference type="InterPro" id="IPR049449">
    <property type="entry name" value="TesB_ACOT8-like_N"/>
</dbReference>
<dbReference type="InterPro" id="IPR029069">
    <property type="entry name" value="HotDog_dom_sf"/>
</dbReference>
<feature type="domain" description="Acyl-CoA thioesterase-like N-terminal HotDog" evidence="3">
    <location>
        <begin position="33"/>
        <end position="114"/>
    </location>
</feature>
<dbReference type="CDD" id="cd03445">
    <property type="entry name" value="Thioesterase_II_repeat2"/>
    <property type="match status" value="1"/>
</dbReference>
<evidence type="ECO:0000313" key="5">
    <source>
        <dbReference type="EMBL" id="KAL1853643.1"/>
    </source>
</evidence>
<feature type="domain" description="Acyl-CoA thioesterase-like C-terminal" evidence="4">
    <location>
        <begin position="205"/>
        <end position="312"/>
    </location>
</feature>
<proteinExistence type="inferred from homology"/>
<dbReference type="InterPro" id="IPR042171">
    <property type="entry name" value="Acyl-CoA_hotdog"/>
</dbReference>
<organism evidence="5 6">
    <name type="scientific">Phialemonium thermophilum</name>
    <dbReference type="NCBI Taxonomy" id="223376"/>
    <lineage>
        <taxon>Eukaryota</taxon>
        <taxon>Fungi</taxon>
        <taxon>Dikarya</taxon>
        <taxon>Ascomycota</taxon>
        <taxon>Pezizomycotina</taxon>
        <taxon>Sordariomycetes</taxon>
        <taxon>Sordariomycetidae</taxon>
        <taxon>Cephalothecales</taxon>
        <taxon>Cephalothecaceae</taxon>
        <taxon>Phialemonium</taxon>
    </lineage>
</organism>
<dbReference type="Pfam" id="PF20789">
    <property type="entry name" value="4HBT_3C"/>
    <property type="match status" value="1"/>
</dbReference>
<reference evidence="5 6" key="1">
    <citation type="journal article" date="2024" name="Commun. Biol.">
        <title>Comparative genomic analysis of thermophilic fungi reveals convergent evolutionary adaptations and gene losses.</title>
        <authorList>
            <person name="Steindorff A.S."/>
            <person name="Aguilar-Pontes M.V."/>
            <person name="Robinson A.J."/>
            <person name="Andreopoulos B."/>
            <person name="LaButti K."/>
            <person name="Kuo A."/>
            <person name="Mondo S."/>
            <person name="Riley R."/>
            <person name="Otillar R."/>
            <person name="Haridas S."/>
            <person name="Lipzen A."/>
            <person name="Grimwood J."/>
            <person name="Schmutz J."/>
            <person name="Clum A."/>
            <person name="Reid I.D."/>
            <person name="Moisan M.C."/>
            <person name="Butler G."/>
            <person name="Nguyen T.T.M."/>
            <person name="Dewar K."/>
            <person name="Conant G."/>
            <person name="Drula E."/>
            <person name="Henrissat B."/>
            <person name="Hansel C."/>
            <person name="Singer S."/>
            <person name="Hutchinson M.I."/>
            <person name="de Vries R.P."/>
            <person name="Natvig D.O."/>
            <person name="Powell A.J."/>
            <person name="Tsang A."/>
            <person name="Grigoriev I.V."/>
        </authorList>
    </citation>
    <scope>NUCLEOTIDE SEQUENCE [LARGE SCALE GENOMIC DNA]</scope>
    <source>
        <strain evidence="5 6">ATCC 24622</strain>
    </source>
</reference>
<evidence type="ECO:0000256" key="2">
    <source>
        <dbReference type="ARBA" id="ARBA00022801"/>
    </source>
</evidence>